<feature type="domain" description="PAC" evidence="21">
    <location>
        <begin position="218"/>
        <end position="268"/>
    </location>
</feature>
<dbReference type="InterPro" id="IPR004358">
    <property type="entry name" value="Sig_transdc_His_kin-like_C"/>
</dbReference>
<evidence type="ECO:0000256" key="15">
    <source>
        <dbReference type="PROSITE-ProRule" id="PRU00110"/>
    </source>
</evidence>
<dbReference type="Pfam" id="PF00072">
    <property type="entry name" value="Response_reg"/>
    <property type="match status" value="1"/>
</dbReference>
<dbReference type="CDD" id="cd17546">
    <property type="entry name" value="REC_hyHK_CKI1_RcsC-like"/>
    <property type="match status" value="1"/>
</dbReference>
<evidence type="ECO:0000256" key="6">
    <source>
        <dbReference type="ARBA" id="ARBA00022679"/>
    </source>
</evidence>
<feature type="coiled-coil region" evidence="17">
    <location>
        <begin position="252"/>
        <end position="286"/>
    </location>
</feature>
<evidence type="ECO:0000256" key="9">
    <source>
        <dbReference type="ARBA" id="ARBA00022840"/>
    </source>
</evidence>
<accession>A0AAC9RPW4</accession>
<reference evidence="23 25" key="1">
    <citation type="submission" date="2016-10" db="EMBL/GenBank/DDBJ databases">
        <title>Complete Genome Sequence of Acetogen Clostridium formicoaceticum ATCC 27076.</title>
        <authorList>
            <person name="Bao T."/>
            <person name="Cheng C."/>
            <person name="Zhao J."/>
            <person name="Yang S.-T."/>
            <person name="Wang J."/>
            <person name="Wang M."/>
        </authorList>
    </citation>
    <scope>NUCLEOTIDE SEQUENCE [LARGE SCALE GENOMIC DNA]</scope>
    <source>
        <strain evidence="23 25">ATCC 27076</strain>
    </source>
</reference>
<evidence type="ECO:0000256" key="13">
    <source>
        <dbReference type="ARBA" id="ARBA00068150"/>
    </source>
</evidence>
<evidence type="ECO:0000256" key="4">
    <source>
        <dbReference type="ARBA" id="ARBA00018672"/>
    </source>
</evidence>
<dbReference type="InterPro" id="IPR035965">
    <property type="entry name" value="PAS-like_dom_sf"/>
</dbReference>
<dbReference type="SUPFAM" id="SSF47384">
    <property type="entry name" value="Homodimeric domain of signal transducing histidine kinase"/>
    <property type="match status" value="1"/>
</dbReference>
<dbReference type="EMBL" id="CP017603">
    <property type="protein sequence ID" value="AOY74954.1"/>
    <property type="molecule type" value="Genomic_DNA"/>
</dbReference>
<dbReference type="SUPFAM" id="SSF55874">
    <property type="entry name" value="ATPase domain of HSP90 chaperone/DNA topoisomerase II/histidine kinase"/>
    <property type="match status" value="1"/>
</dbReference>
<keyword evidence="8" id="KW-0418">Kinase</keyword>
<dbReference type="PROSITE" id="PS50113">
    <property type="entry name" value="PAC"/>
    <property type="match status" value="2"/>
</dbReference>
<dbReference type="InterPro" id="IPR011006">
    <property type="entry name" value="CheY-like_superfamily"/>
</dbReference>
<dbReference type="InterPro" id="IPR036097">
    <property type="entry name" value="HisK_dim/P_sf"/>
</dbReference>
<evidence type="ECO:0000259" key="21">
    <source>
        <dbReference type="PROSITE" id="PS50113"/>
    </source>
</evidence>
<comment type="function">
    <text evidence="11">May play the central regulatory role in sporulation. It may be an element of the effector pathway responsible for the activation of sporulation genes in response to nutritional stress. Spo0A may act in concert with spo0H (a sigma factor) to control the expression of some genes that are critical to the sporulation process.</text>
</comment>
<feature type="modified residue" description="Phosphohistidine" evidence="15">
    <location>
        <position position="715"/>
    </location>
</feature>
<dbReference type="Gene3D" id="3.30.565.10">
    <property type="entry name" value="Histidine kinase-like ATPase, C-terminal domain"/>
    <property type="match status" value="1"/>
</dbReference>
<dbReference type="EC" id="2.7.13.3" evidence="3"/>
<dbReference type="InterPro" id="IPR005467">
    <property type="entry name" value="His_kinase_dom"/>
</dbReference>
<dbReference type="CDD" id="cd00082">
    <property type="entry name" value="HisKA"/>
    <property type="match status" value="1"/>
</dbReference>
<name>A0AAC9RPW4_9CLOT</name>
<dbReference type="PROSITE" id="PS50110">
    <property type="entry name" value="RESPONSE_REGULATORY"/>
    <property type="match status" value="1"/>
</dbReference>
<dbReference type="AlphaFoldDB" id="A0AAC9RPW4"/>
<keyword evidence="5 16" id="KW-0597">Phosphoprotein</keyword>
<evidence type="ECO:0000256" key="11">
    <source>
        <dbReference type="ARBA" id="ARBA00024867"/>
    </source>
</evidence>
<evidence type="ECO:0000256" key="16">
    <source>
        <dbReference type="PROSITE-ProRule" id="PRU00169"/>
    </source>
</evidence>
<dbReference type="Pfam" id="PF02518">
    <property type="entry name" value="HATPase_c"/>
    <property type="match status" value="1"/>
</dbReference>
<organism evidence="24 26">
    <name type="scientific">Clostridium formicaceticum</name>
    <dbReference type="NCBI Taxonomy" id="1497"/>
    <lineage>
        <taxon>Bacteria</taxon>
        <taxon>Bacillati</taxon>
        <taxon>Bacillota</taxon>
        <taxon>Clostridia</taxon>
        <taxon>Eubacteriales</taxon>
        <taxon>Clostridiaceae</taxon>
        <taxon>Clostridium</taxon>
    </lineage>
</organism>
<evidence type="ECO:0000259" key="19">
    <source>
        <dbReference type="PROSITE" id="PS50110"/>
    </source>
</evidence>
<dbReference type="InterPro" id="IPR000014">
    <property type="entry name" value="PAS"/>
</dbReference>
<evidence type="ECO:0000259" key="20">
    <source>
        <dbReference type="PROSITE" id="PS50112"/>
    </source>
</evidence>
<keyword evidence="17" id="KW-0175">Coiled coil</keyword>
<keyword evidence="10" id="KW-0902">Two-component regulatory system</keyword>
<dbReference type="PANTHER" id="PTHR45339">
    <property type="entry name" value="HYBRID SIGNAL TRANSDUCTION HISTIDINE KINASE J"/>
    <property type="match status" value="1"/>
</dbReference>
<keyword evidence="25" id="KW-1185">Reference proteome</keyword>
<keyword evidence="9" id="KW-0067">ATP-binding</keyword>
<dbReference type="GO" id="GO:0005886">
    <property type="term" value="C:plasma membrane"/>
    <property type="evidence" value="ECO:0007669"/>
    <property type="project" value="UniProtKB-SubCell"/>
</dbReference>
<keyword evidence="6 24" id="KW-0808">Transferase</keyword>
<evidence type="ECO:0000259" key="18">
    <source>
        <dbReference type="PROSITE" id="PS50109"/>
    </source>
</evidence>
<dbReference type="InterPro" id="IPR036890">
    <property type="entry name" value="HATPase_C_sf"/>
</dbReference>
<dbReference type="Gene3D" id="1.10.287.130">
    <property type="match status" value="1"/>
</dbReference>
<dbReference type="GO" id="GO:0005524">
    <property type="term" value="F:ATP binding"/>
    <property type="evidence" value="ECO:0007669"/>
    <property type="project" value="UniProtKB-KW"/>
</dbReference>
<reference evidence="24 26" key="2">
    <citation type="submission" date="2017-03" db="EMBL/GenBank/DDBJ databases">
        <title>Complete sequence of Clostridium formicaceticum DSM 92.</title>
        <authorList>
            <person name="Poehlein A."/>
            <person name="Karl M."/>
            <person name="Bengelsdorf F.R."/>
            <person name="Duerre P."/>
            <person name="Daniel R."/>
        </authorList>
    </citation>
    <scope>NUCLEOTIDE SEQUENCE [LARGE SCALE GENOMIC DNA]</scope>
    <source>
        <strain evidence="24 26">DSM 92</strain>
    </source>
</reference>
<dbReference type="InterPro" id="IPR036641">
    <property type="entry name" value="HPT_dom_sf"/>
</dbReference>
<feature type="domain" description="HPt" evidence="22">
    <location>
        <begin position="676"/>
        <end position="769"/>
    </location>
</feature>
<feature type="domain" description="Histidine kinase" evidence="18">
    <location>
        <begin position="286"/>
        <end position="507"/>
    </location>
</feature>
<dbReference type="FunFam" id="1.10.287.130:FF:000002">
    <property type="entry name" value="Two-component osmosensing histidine kinase"/>
    <property type="match status" value="1"/>
</dbReference>
<evidence type="ECO:0000313" key="24">
    <source>
        <dbReference type="EMBL" id="ARE89362.1"/>
    </source>
</evidence>
<dbReference type="GO" id="GO:0000155">
    <property type="term" value="F:phosphorelay sensor kinase activity"/>
    <property type="evidence" value="ECO:0007669"/>
    <property type="project" value="InterPro"/>
</dbReference>
<dbReference type="Proteomes" id="UP000192478">
    <property type="component" value="Chromosome"/>
</dbReference>
<sequence length="769" mass="86656">MNKELTTGEMNEFLLTTLACIGDGVIATDLKGTILYMNASAAGLTGWAVEEALGQSIDEVFPIVNIHTNEVMDLVARVLQAGTAIGLKNHSTLVSKEGKKSYVSASCSPIKLEDQSIHGVVVVFRDITKRKQVEEALRESEEKYRGLFNAATDGCYLHEIREGSEKLSRIVEVNEIMCKRLGYTKEEMLGLDITDLNQSKSKKYCTYIMQQIILKKHHIFETVHTAKNGREIPVEVSAHYIEMNEKKYIFSLARDITERKSSENQLRRAKEEAEAANASKSEFLTNMSHEIRTPINGMIGMIDLTLLTDLSQEQRENLIVAKSCASSLLNIINDILDFSKMEAGKLSFQSINFDIKQLIEGLTKAHTHVAKNKGLEMNYSFSADIPATITGDPNRLQQILNNLIHNAIKFTEKGGLTVSVKTLEVTEDDIALKFAVADTGRGIAQKDKPRLFKAFSQIDGSVTRKHGGTGLGLVISKQLVEMMGGRIWVESKENQGSTFYFTAKFKQAKKIIEEYKQEPMIPPSSDCKQILLAEDDGVNQVVIKKILEKRGHVVDVANNGKEVLMMYGDKRYDLILMDIQMPEIDGIEATKRIREKEAALDRYTPIIALTAYALKGDRERFMLLGMDEYISKPIETQELFHMIDRITTNKENQANFQRFNDVRIDDNDKIVFAGIKEEKVYEDRIIFIKKIATHIQNLKTALDSSDLEAIEKQAHKIKKLSDAVDAEEIKSTAFRIELAIRRGNLQEAIMHVLQIEHAFETYKKSTISN</sequence>
<protein>
    <recommendedName>
        <fullName evidence="14">Circadian input-output histidine kinase CikA</fullName>
        <ecNumber evidence="3">2.7.13.3</ecNumber>
    </recommendedName>
    <alternativeName>
        <fullName evidence="13">Sensory/regulatory protein RpfC</fullName>
    </alternativeName>
    <alternativeName>
        <fullName evidence="4">Stage 0 sporulation protein A homolog</fullName>
    </alternativeName>
</protein>
<dbReference type="PROSITE" id="PS50109">
    <property type="entry name" value="HIS_KIN"/>
    <property type="match status" value="1"/>
</dbReference>
<feature type="domain" description="PAC" evidence="21">
    <location>
        <begin position="87"/>
        <end position="139"/>
    </location>
</feature>
<dbReference type="EMBL" id="CP020559">
    <property type="protein sequence ID" value="ARE89362.1"/>
    <property type="molecule type" value="Genomic_DNA"/>
</dbReference>
<dbReference type="InterPro" id="IPR000700">
    <property type="entry name" value="PAS-assoc_C"/>
</dbReference>
<evidence type="ECO:0000256" key="8">
    <source>
        <dbReference type="ARBA" id="ARBA00022777"/>
    </source>
</evidence>
<evidence type="ECO:0000313" key="26">
    <source>
        <dbReference type="Proteomes" id="UP000192478"/>
    </source>
</evidence>
<evidence type="ECO:0000256" key="12">
    <source>
        <dbReference type="ARBA" id="ARBA00064003"/>
    </source>
</evidence>
<dbReference type="PANTHER" id="PTHR45339:SF3">
    <property type="entry name" value="HISTIDINE KINASE"/>
    <property type="match status" value="1"/>
</dbReference>
<dbReference type="SMART" id="SM00091">
    <property type="entry name" value="PAS"/>
    <property type="match status" value="2"/>
</dbReference>
<dbReference type="Pfam" id="PF00512">
    <property type="entry name" value="HisKA"/>
    <property type="match status" value="1"/>
</dbReference>
<dbReference type="NCBIfam" id="TIGR00229">
    <property type="entry name" value="sensory_box"/>
    <property type="match status" value="2"/>
</dbReference>
<dbReference type="SMART" id="SM00388">
    <property type="entry name" value="HisKA"/>
    <property type="match status" value="1"/>
</dbReference>
<feature type="domain" description="Response regulatory" evidence="19">
    <location>
        <begin position="529"/>
        <end position="647"/>
    </location>
</feature>
<dbReference type="InterPro" id="IPR013656">
    <property type="entry name" value="PAS_4"/>
</dbReference>
<dbReference type="Gene3D" id="1.20.120.160">
    <property type="entry name" value="HPT domain"/>
    <property type="match status" value="1"/>
</dbReference>
<evidence type="ECO:0000256" key="7">
    <source>
        <dbReference type="ARBA" id="ARBA00022741"/>
    </source>
</evidence>
<evidence type="ECO:0000256" key="1">
    <source>
        <dbReference type="ARBA" id="ARBA00000085"/>
    </source>
</evidence>
<keyword evidence="7" id="KW-0547">Nucleotide-binding</keyword>
<evidence type="ECO:0000313" key="23">
    <source>
        <dbReference type="EMBL" id="AOY74954.1"/>
    </source>
</evidence>
<dbReference type="SUPFAM" id="SSF55785">
    <property type="entry name" value="PYP-like sensor domain (PAS domain)"/>
    <property type="match status" value="2"/>
</dbReference>
<dbReference type="SUPFAM" id="SSF47226">
    <property type="entry name" value="Histidine-containing phosphotransfer domain, HPT domain"/>
    <property type="match status" value="1"/>
</dbReference>
<feature type="modified residue" description="4-aspartylphosphate" evidence="16">
    <location>
        <position position="578"/>
    </location>
</feature>
<dbReference type="SMART" id="SM00387">
    <property type="entry name" value="HATPase_c"/>
    <property type="match status" value="1"/>
</dbReference>
<evidence type="ECO:0000256" key="17">
    <source>
        <dbReference type="SAM" id="Coils"/>
    </source>
</evidence>
<dbReference type="Proteomes" id="UP000177894">
    <property type="component" value="Chromosome"/>
</dbReference>
<evidence type="ECO:0000313" key="25">
    <source>
        <dbReference type="Proteomes" id="UP000177894"/>
    </source>
</evidence>
<dbReference type="InterPro" id="IPR001789">
    <property type="entry name" value="Sig_transdc_resp-reg_receiver"/>
</dbReference>
<comment type="catalytic activity">
    <reaction evidence="1">
        <text>ATP + protein L-histidine = ADP + protein N-phospho-L-histidine.</text>
        <dbReference type="EC" id="2.7.13.3"/>
    </reaction>
</comment>
<dbReference type="CDD" id="cd16922">
    <property type="entry name" value="HATPase_EvgS-ArcB-TorS-like"/>
    <property type="match status" value="1"/>
</dbReference>
<dbReference type="Pfam" id="PF01627">
    <property type="entry name" value="Hpt"/>
    <property type="match status" value="1"/>
</dbReference>
<dbReference type="CDD" id="cd00130">
    <property type="entry name" value="PAS"/>
    <property type="match status" value="2"/>
</dbReference>
<feature type="domain" description="PAS" evidence="20">
    <location>
        <begin position="140"/>
        <end position="216"/>
    </location>
</feature>
<proteinExistence type="inferred from homology"/>
<feature type="domain" description="PAS" evidence="20">
    <location>
        <begin position="10"/>
        <end position="65"/>
    </location>
</feature>
<dbReference type="Pfam" id="PF08448">
    <property type="entry name" value="PAS_4"/>
    <property type="match status" value="1"/>
</dbReference>
<evidence type="ECO:0000256" key="5">
    <source>
        <dbReference type="ARBA" id="ARBA00022553"/>
    </source>
</evidence>
<dbReference type="KEGG" id="cfm:BJL90_02640"/>
<dbReference type="InterPro" id="IPR008207">
    <property type="entry name" value="Sig_transdc_His_kin_Hpt_dom"/>
</dbReference>
<evidence type="ECO:0000256" key="2">
    <source>
        <dbReference type="ARBA" id="ARBA00006402"/>
    </source>
</evidence>
<dbReference type="SUPFAM" id="SSF52172">
    <property type="entry name" value="CheY-like"/>
    <property type="match status" value="1"/>
</dbReference>
<comment type="subunit">
    <text evidence="12">At low DSF concentrations, interacts with RpfF.</text>
</comment>
<evidence type="ECO:0000256" key="14">
    <source>
        <dbReference type="ARBA" id="ARBA00074306"/>
    </source>
</evidence>
<evidence type="ECO:0000259" key="22">
    <source>
        <dbReference type="PROSITE" id="PS50894"/>
    </source>
</evidence>
<dbReference type="PRINTS" id="PR00344">
    <property type="entry name" value="BCTRLSENSOR"/>
</dbReference>
<gene>
    <name evidence="24" type="primary">arcB</name>
    <name evidence="23" type="ORF">BJL90_02640</name>
    <name evidence="24" type="ORF">CLFO_37690</name>
</gene>
<dbReference type="InterPro" id="IPR003661">
    <property type="entry name" value="HisK_dim/P_dom"/>
</dbReference>
<evidence type="ECO:0000256" key="3">
    <source>
        <dbReference type="ARBA" id="ARBA00012438"/>
    </source>
</evidence>
<dbReference type="PROSITE" id="PS50112">
    <property type="entry name" value="PAS"/>
    <property type="match status" value="2"/>
</dbReference>
<comment type="similarity">
    <text evidence="2">In the N-terminal section; belongs to the phytochrome family.</text>
</comment>
<dbReference type="Gene3D" id="3.40.50.2300">
    <property type="match status" value="1"/>
</dbReference>
<dbReference type="FunFam" id="3.30.565.10:FF:000010">
    <property type="entry name" value="Sensor histidine kinase RcsC"/>
    <property type="match status" value="1"/>
</dbReference>
<dbReference type="PROSITE" id="PS50894">
    <property type="entry name" value="HPT"/>
    <property type="match status" value="1"/>
</dbReference>
<evidence type="ECO:0000256" key="10">
    <source>
        <dbReference type="ARBA" id="ARBA00023012"/>
    </source>
</evidence>
<dbReference type="Gene3D" id="3.30.450.20">
    <property type="entry name" value="PAS domain"/>
    <property type="match status" value="2"/>
</dbReference>
<dbReference type="RefSeq" id="WP_070964034.1">
    <property type="nucleotide sequence ID" value="NZ_CP017603.1"/>
</dbReference>
<dbReference type="Pfam" id="PF13426">
    <property type="entry name" value="PAS_9"/>
    <property type="match status" value="1"/>
</dbReference>
<dbReference type="InterPro" id="IPR003594">
    <property type="entry name" value="HATPase_dom"/>
</dbReference>
<dbReference type="SMART" id="SM00448">
    <property type="entry name" value="REC"/>
    <property type="match status" value="1"/>
</dbReference>